<dbReference type="OrthoDB" id="8673173at2"/>
<sequence>MKFIGLEEHMMPAEIIQAAGVDGLAMMDAPYLAGLNDLADGGDARLQVMDDATIDVQVLSAAAHLVQCLPPGPATDLSRRLNDTMASVVDKHPDRFRFFVTLPTTDPAAAVAELNRGVEELGAVGTMIHGQTNGVFLDDPSMRPILAEVERLGIPIYLHPGFPPPEVYKAYYSGLDETVAKMLSTGGWGWHAETGMHILRMVAGLVFERFPTLQIVVGHMGENLPFSLARADEWLTPRIKGLSGSVADQILEHVHITISAYTTAAPLLCALQVMGADRILFAVDYPFGNSATTVEFLQNAPISPADKEKIAHGNAEALLKRL</sequence>
<reference evidence="3 4" key="1">
    <citation type="submission" date="2018-05" db="EMBL/GenBank/DDBJ databases">
        <title>Evolution of GPA BGCs.</title>
        <authorList>
            <person name="Waglechner N."/>
            <person name="Wright G.D."/>
        </authorList>
    </citation>
    <scope>NUCLEOTIDE SEQUENCE [LARGE SCALE GENOMIC DNA]</scope>
    <source>
        <strain evidence="3 4">DSM 5908</strain>
    </source>
</reference>
<dbReference type="EMBL" id="QHHU01000026">
    <property type="protein sequence ID" value="RSM43217.1"/>
    <property type="molecule type" value="Genomic_DNA"/>
</dbReference>
<dbReference type="Gene3D" id="3.20.20.140">
    <property type="entry name" value="Metal-dependent hydrolases"/>
    <property type="match status" value="1"/>
</dbReference>
<dbReference type="GO" id="GO:0019748">
    <property type="term" value="P:secondary metabolic process"/>
    <property type="evidence" value="ECO:0007669"/>
    <property type="project" value="TreeGrafter"/>
</dbReference>
<dbReference type="InterPro" id="IPR032465">
    <property type="entry name" value="ACMSD"/>
</dbReference>
<keyword evidence="3" id="KW-0378">Hydrolase</keyword>
<dbReference type="SUPFAM" id="SSF51556">
    <property type="entry name" value="Metallo-dependent hydrolases"/>
    <property type="match status" value="1"/>
</dbReference>
<dbReference type="InterPro" id="IPR006680">
    <property type="entry name" value="Amidohydro-rel"/>
</dbReference>
<evidence type="ECO:0000256" key="1">
    <source>
        <dbReference type="ARBA" id="ARBA00023239"/>
    </source>
</evidence>
<dbReference type="Proteomes" id="UP000286716">
    <property type="component" value="Unassembled WGS sequence"/>
</dbReference>
<keyword evidence="1" id="KW-0456">Lyase</keyword>
<evidence type="ECO:0000313" key="4">
    <source>
        <dbReference type="Proteomes" id="UP000286716"/>
    </source>
</evidence>
<dbReference type="RefSeq" id="WP_020639931.1">
    <property type="nucleotide sequence ID" value="NZ_QHHU01000026.1"/>
</dbReference>
<proteinExistence type="predicted"/>
<dbReference type="PANTHER" id="PTHR21240:SF30">
    <property type="entry name" value="AMIDOHYDROLASE-RELATED DOMAIN-CONTAINING PROTEIN-RELATED"/>
    <property type="match status" value="1"/>
</dbReference>
<dbReference type="GO" id="GO:0016831">
    <property type="term" value="F:carboxy-lyase activity"/>
    <property type="evidence" value="ECO:0007669"/>
    <property type="project" value="InterPro"/>
</dbReference>
<protein>
    <submittedName>
        <fullName evidence="3">Amidohydrolase</fullName>
    </submittedName>
</protein>
<comment type="caution">
    <text evidence="3">The sequence shown here is derived from an EMBL/GenBank/DDBJ whole genome shotgun (WGS) entry which is preliminary data.</text>
</comment>
<dbReference type="AlphaFoldDB" id="A0A428WJF6"/>
<evidence type="ECO:0000259" key="2">
    <source>
        <dbReference type="Pfam" id="PF04909"/>
    </source>
</evidence>
<feature type="domain" description="Amidohydrolase-related" evidence="2">
    <location>
        <begin position="46"/>
        <end position="320"/>
    </location>
</feature>
<dbReference type="Pfam" id="PF04909">
    <property type="entry name" value="Amidohydro_2"/>
    <property type="match status" value="1"/>
</dbReference>
<gene>
    <name evidence="3" type="ORF">DMA12_19980</name>
</gene>
<keyword evidence="4" id="KW-1185">Reference proteome</keyword>
<accession>A0A428WJF6</accession>
<dbReference type="PANTHER" id="PTHR21240">
    <property type="entry name" value="2-AMINO-3-CARBOXYLMUCONATE-6-SEMIALDEHYDE DECARBOXYLASE"/>
    <property type="match status" value="1"/>
</dbReference>
<dbReference type="InterPro" id="IPR032466">
    <property type="entry name" value="Metal_Hydrolase"/>
</dbReference>
<evidence type="ECO:0000313" key="3">
    <source>
        <dbReference type="EMBL" id="RSM43217.1"/>
    </source>
</evidence>
<dbReference type="GO" id="GO:0005829">
    <property type="term" value="C:cytosol"/>
    <property type="evidence" value="ECO:0007669"/>
    <property type="project" value="TreeGrafter"/>
</dbReference>
<name>A0A428WJF6_AMYBA</name>
<organism evidence="3 4">
    <name type="scientific">Amycolatopsis balhimycina DSM 5908</name>
    <dbReference type="NCBI Taxonomy" id="1081091"/>
    <lineage>
        <taxon>Bacteria</taxon>
        <taxon>Bacillati</taxon>
        <taxon>Actinomycetota</taxon>
        <taxon>Actinomycetes</taxon>
        <taxon>Pseudonocardiales</taxon>
        <taxon>Pseudonocardiaceae</taxon>
        <taxon>Amycolatopsis</taxon>
    </lineage>
</organism>
<dbReference type="GO" id="GO:0016787">
    <property type="term" value="F:hydrolase activity"/>
    <property type="evidence" value="ECO:0007669"/>
    <property type="project" value="UniProtKB-KW"/>
</dbReference>